<dbReference type="EMBL" id="CP003653">
    <property type="protein sequence ID" value="AFZ37921.1"/>
    <property type="molecule type" value="Genomic_DNA"/>
</dbReference>
<accession>K9Y0K3</accession>
<dbReference type="Proteomes" id="UP000010473">
    <property type="component" value="Chromosome"/>
</dbReference>
<dbReference type="Pfam" id="PF19928">
    <property type="entry name" value="DUF6391"/>
    <property type="match status" value="1"/>
</dbReference>
<protein>
    <submittedName>
        <fullName evidence="1">Uncharacterized protein</fullName>
    </submittedName>
</protein>
<evidence type="ECO:0000313" key="2">
    <source>
        <dbReference type="Proteomes" id="UP000010473"/>
    </source>
</evidence>
<dbReference type="AlphaFoldDB" id="K9Y0K3"/>
<dbReference type="eggNOG" id="ENOG502ZBRT">
    <property type="taxonomic scope" value="Bacteria"/>
</dbReference>
<reference evidence="2" key="1">
    <citation type="journal article" date="2013" name="Proc. Natl. Acad. Sci. U.S.A.">
        <title>Improving the coverage of the cyanobacterial phylum using diversity-driven genome sequencing.</title>
        <authorList>
            <person name="Shih P.M."/>
            <person name="Wu D."/>
            <person name="Latifi A."/>
            <person name="Axen S.D."/>
            <person name="Fewer D.P."/>
            <person name="Talla E."/>
            <person name="Calteau A."/>
            <person name="Cai F."/>
            <person name="Tandeau de Marsac N."/>
            <person name="Rippka R."/>
            <person name="Herdman M."/>
            <person name="Sivonen K."/>
            <person name="Coursin T."/>
            <person name="Laurent T."/>
            <person name="Goodwin L."/>
            <person name="Nolan M."/>
            <person name="Davenport K.W."/>
            <person name="Han C.S."/>
            <person name="Rubin E.M."/>
            <person name="Eisen J.A."/>
            <person name="Woyke T."/>
            <person name="Gugger M."/>
            <person name="Kerfeld C.A."/>
        </authorList>
    </citation>
    <scope>NUCLEOTIDE SEQUENCE [LARGE SCALE GENOMIC DNA]</scope>
    <source>
        <strain evidence="2">ATCC 29371 / PCC 7437</strain>
    </source>
</reference>
<dbReference type="HOGENOM" id="CLU_1314352_0_0_3"/>
<dbReference type="OrthoDB" id="565159at2"/>
<dbReference type="STRING" id="111780.Sta7437_4456"/>
<name>K9Y0K3_STAC7</name>
<sequence length="214" mass="23865">MTNAASAHSGNFWNFDFFSPHPAQDSELLQQLGFIPGLKEFLLIRQVHALEHATVWVLSDLERSFSPQRDLRDLRDNEQIGGLSTEKGFYLYGNIHPLNLKRAVGIALNRLLKGEWDLAVHPRCGTNVSVAMLLTTGMIFTTYLLLPREPIGQLVGLGIATTTAAWIAPEIGMSVQKYLTTSIPFNLKIKEIAQTTDQLGRPAHFVSVKWQNSP</sequence>
<dbReference type="RefSeq" id="WP_015195575.1">
    <property type="nucleotide sequence ID" value="NC_019748.1"/>
</dbReference>
<proteinExistence type="predicted"/>
<gene>
    <name evidence="1" type="ordered locus">Sta7437_4456</name>
</gene>
<dbReference type="PATRIC" id="fig|111780.3.peg.4614"/>
<dbReference type="KEGG" id="scs:Sta7437_4456"/>
<keyword evidence="2" id="KW-1185">Reference proteome</keyword>
<organism evidence="1 2">
    <name type="scientific">Stanieria cyanosphaera (strain ATCC 29371 / PCC 7437)</name>
    <dbReference type="NCBI Taxonomy" id="111780"/>
    <lineage>
        <taxon>Bacteria</taxon>
        <taxon>Bacillati</taxon>
        <taxon>Cyanobacteriota</taxon>
        <taxon>Cyanophyceae</taxon>
        <taxon>Pleurocapsales</taxon>
        <taxon>Dermocarpellaceae</taxon>
        <taxon>Stanieria</taxon>
    </lineage>
</organism>
<evidence type="ECO:0000313" key="1">
    <source>
        <dbReference type="EMBL" id="AFZ37921.1"/>
    </source>
</evidence>